<evidence type="ECO:0000259" key="4">
    <source>
        <dbReference type="PROSITE" id="PS51071"/>
    </source>
</evidence>
<dbReference type="SUPFAM" id="SSF53697">
    <property type="entry name" value="SIS domain"/>
    <property type="match status" value="1"/>
</dbReference>
<dbReference type="PANTHER" id="PTHR30514">
    <property type="entry name" value="GLUCOKINASE"/>
    <property type="match status" value="1"/>
</dbReference>
<proteinExistence type="predicted"/>
<dbReference type="PROSITE" id="PS51464">
    <property type="entry name" value="SIS"/>
    <property type="match status" value="1"/>
</dbReference>
<protein>
    <submittedName>
        <fullName evidence="6">MurR/RpiR family transcriptional regulator</fullName>
    </submittedName>
</protein>
<feature type="domain" description="SIS" evidence="5">
    <location>
        <begin position="129"/>
        <end position="269"/>
    </location>
</feature>
<gene>
    <name evidence="6" type="ORF">KHZ85_00235</name>
</gene>
<dbReference type="InterPro" id="IPR000281">
    <property type="entry name" value="HTH_RpiR"/>
</dbReference>
<feature type="domain" description="HTH rpiR-type" evidence="4">
    <location>
        <begin position="4"/>
        <end position="80"/>
    </location>
</feature>
<evidence type="ECO:0000313" key="6">
    <source>
        <dbReference type="EMBL" id="MBS4883187.1"/>
    </source>
</evidence>
<keyword evidence="3" id="KW-0804">Transcription</keyword>
<dbReference type="Pfam" id="PF01380">
    <property type="entry name" value="SIS"/>
    <property type="match status" value="1"/>
</dbReference>
<dbReference type="GO" id="GO:0003677">
    <property type="term" value="F:DNA binding"/>
    <property type="evidence" value="ECO:0007669"/>
    <property type="project" value="UniProtKB-KW"/>
</dbReference>
<dbReference type="InterPro" id="IPR047640">
    <property type="entry name" value="RpiR-like"/>
</dbReference>
<keyword evidence="2" id="KW-0238">DNA-binding</keyword>
<name>A0A942WD47_9FIRM</name>
<dbReference type="Proteomes" id="UP000753219">
    <property type="component" value="Unassembled WGS sequence"/>
</dbReference>
<evidence type="ECO:0000256" key="3">
    <source>
        <dbReference type="ARBA" id="ARBA00023163"/>
    </source>
</evidence>
<dbReference type="Gene3D" id="3.40.50.10490">
    <property type="entry name" value="Glucose-6-phosphate isomerase like protein, domain 1"/>
    <property type="match status" value="1"/>
</dbReference>
<dbReference type="PROSITE" id="PS51071">
    <property type="entry name" value="HTH_RPIR"/>
    <property type="match status" value="1"/>
</dbReference>
<keyword evidence="1" id="KW-0805">Transcription regulation</keyword>
<dbReference type="InterPro" id="IPR046348">
    <property type="entry name" value="SIS_dom_sf"/>
</dbReference>
<dbReference type="Gene3D" id="1.10.10.10">
    <property type="entry name" value="Winged helix-like DNA-binding domain superfamily/Winged helix DNA-binding domain"/>
    <property type="match status" value="1"/>
</dbReference>
<dbReference type="GO" id="GO:1901135">
    <property type="term" value="P:carbohydrate derivative metabolic process"/>
    <property type="evidence" value="ECO:0007669"/>
    <property type="project" value="InterPro"/>
</dbReference>
<dbReference type="PANTHER" id="PTHR30514:SF1">
    <property type="entry name" value="HTH-TYPE TRANSCRIPTIONAL REGULATOR HEXR-RELATED"/>
    <property type="match status" value="1"/>
</dbReference>
<dbReference type="CDD" id="cd05013">
    <property type="entry name" value="SIS_RpiR"/>
    <property type="match status" value="1"/>
</dbReference>
<dbReference type="InterPro" id="IPR035472">
    <property type="entry name" value="RpiR-like_SIS"/>
</dbReference>
<dbReference type="SUPFAM" id="SSF46689">
    <property type="entry name" value="Homeodomain-like"/>
    <property type="match status" value="1"/>
</dbReference>
<dbReference type="RefSeq" id="WP_022420543.1">
    <property type="nucleotide sequence ID" value="NZ_CAUFDR010000026.1"/>
</dbReference>
<evidence type="ECO:0000313" key="7">
    <source>
        <dbReference type="Proteomes" id="UP000753219"/>
    </source>
</evidence>
<reference evidence="6" key="1">
    <citation type="submission" date="2021-02" db="EMBL/GenBank/DDBJ databases">
        <title>Infant gut strain persistence is associated with maternal origin, phylogeny, and functional potential including surface adhesion and iron acquisition.</title>
        <authorList>
            <person name="Lou Y.C."/>
        </authorList>
    </citation>
    <scope>NUCLEOTIDE SEQUENCE</scope>
    <source>
        <strain evidence="6">L3_108_103G1_dasL3_108_103G1_concoct_2</strain>
    </source>
</reference>
<dbReference type="GO" id="GO:0003700">
    <property type="term" value="F:DNA-binding transcription factor activity"/>
    <property type="evidence" value="ECO:0007669"/>
    <property type="project" value="InterPro"/>
</dbReference>
<dbReference type="GO" id="GO:0097367">
    <property type="term" value="F:carbohydrate derivative binding"/>
    <property type="evidence" value="ECO:0007669"/>
    <property type="project" value="InterPro"/>
</dbReference>
<organism evidence="6 7">
    <name type="scientific">Amedibacillus dolichus</name>
    <dbReference type="NCBI Taxonomy" id="31971"/>
    <lineage>
        <taxon>Bacteria</taxon>
        <taxon>Bacillati</taxon>
        <taxon>Bacillota</taxon>
        <taxon>Erysipelotrichia</taxon>
        <taxon>Erysipelotrichales</taxon>
        <taxon>Erysipelotrichaceae</taxon>
        <taxon>Amedibacillus</taxon>
    </lineage>
</organism>
<comment type="caution">
    <text evidence="6">The sequence shown here is derived from an EMBL/GenBank/DDBJ whole genome shotgun (WGS) entry which is preliminary data.</text>
</comment>
<accession>A0A942WD47</accession>
<evidence type="ECO:0000256" key="2">
    <source>
        <dbReference type="ARBA" id="ARBA00023125"/>
    </source>
</evidence>
<dbReference type="InterPro" id="IPR001347">
    <property type="entry name" value="SIS_dom"/>
</dbReference>
<dbReference type="InterPro" id="IPR036388">
    <property type="entry name" value="WH-like_DNA-bd_sf"/>
</dbReference>
<dbReference type="InterPro" id="IPR009057">
    <property type="entry name" value="Homeodomain-like_sf"/>
</dbReference>
<evidence type="ECO:0000259" key="5">
    <source>
        <dbReference type="PROSITE" id="PS51464"/>
    </source>
</evidence>
<sequence>MENNEILTRIESLMPFLSKSEQKLGNYILTHPKDVTDMSTSALSQACDISEPTLIRFTRRLGFQGYKDFKLHLSANFISNQIDSTPVKVNLNDSAIEIYRKLASFTINSLNSTLNTLDANDLENAANYIYVAAKQNKKIFLSGMGASTVLIHEFQIKMMRLNIQTIFFEDIHLRLEACANLKKNDLFICFTTLGASKENYELIDIAHERKAKIIVITQFGNSQIAEKADIALYTSIIENNLRLTSQTSIILQSMVIDVLFLTIACKDYASITNSVKDFREKFKQLGHLI</sequence>
<dbReference type="EMBL" id="JAGZMZ010000001">
    <property type="protein sequence ID" value="MBS4883187.1"/>
    <property type="molecule type" value="Genomic_DNA"/>
</dbReference>
<dbReference type="Pfam" id="PF01418">
    <property type="entry name" value="HTH_6"/>
    <property type="match status" value="1"/>
</dbReference>
<evidence type="ECO:0000256" key="1">
    <source>
        <dbReference type="ARBA" id="ARBA00023015"/>
    </source>
</evidence>
<dbReference type="AlphaFoldDB" id="A0A942WD47"/>